<accession>A0A6J7XAB1</accession>
<reference evidence="1" key="1">
    <citation type="submission" date="2020-05" db="EMBL/GenBank/DDBJ databases">
        <authorList>
            <person name="Chiriac C."/>
            <person name="Salcher M."/>
            <person name="Ghai R."/>
            <person name="Kavagutti S V."/>
        </authorList>
    </citation>
    <scope>NUCLEOTIDE SEQUENCE</scope>
</reference>
<protein>
    <submittedName>
        <fullName evidence="1">Uncharacterized protein</fullName>
    </submittedName>
</protein>
<gene>
    <name evidence="1" type="ORF">UFOVP393_52</name>
</gene>
<proteinExistence type="predicted"/>
<organism evidence="1">
    <name type="scientific">uncultured Caudovirales phage</name>
    <dbReference type="NCBI Taxonomy" id="2100421"/>
    <lineage>
        <taxon>Viruses</taxon>
        <taxon>Duplodnaviria</taxon>
        <taxon>Heunggongvirae</taxon>
        <taxon>Uroviricota</taxon>
        <taxon>Caudoviricetes</taxon>
        <taxon>Peduoviridae</taxon>
        <taxon>Maltschvirus</taxon>
        <taxon>Maltschvirus maltsch</taxon>
    </lineage>
</organism>
<name>A0A6J7XAB1_9CAUD</name>
<dbReference type="EMBL" id="LR798335">
    <property type="protein sequence ID" value="CAB5224301.1"/>
    <property type="molecule type" value="Genomic_DNA"/>
</dbReference>
<evidence type="ECO:0000313" key="1">
    <source>
        <dbReference type="EMBL" id="CAB5224301.1"/>
    </source>
</evidence>
<sequence>MGTTCFLINTRQKTKDVILRENIQNFIQGERHGFDFEYLTMRGATGYGIMYRQDKDTSNKTYFGIVFKTSRHRTAYKGTVEFCIKEITEDMGPCQSDAPKKMLDLLDKLAPEPRGYAADWRKSCREKLAKKKEKTREPKAGERVTYGDINYTLIRPYAPRRGWQVKNDEGFIYRMNARQLSAALRNPAPPEHTPEPTPSKQVTPEQFFREHVQFIHVGDRA</sequence>